<comment type="caution">
    <text evidence="3">The sequence shown here is derived from an EMBL/GenBank/DDBJ whole genome shotgun (WGS) entry which is preliminary data.</text>
</comment>
<evidence type="ECO:0008006" key="5">
    <source>
        <dbReference type="Google" id="ProtNLM"/>
    </source>
</evidence>
<gene>
    <name evidence="3" type="ORF">CO030_05155</name>
</gene>
<evidence type="ECO:0000313" key="3">
    <source>
        <dbReference type="EMBL" id="PJC51991.1"/>
    </source>
</evidence>
<accession>A0A2M8F8D7</accession>
<evidence type="ECO:0000259" key="1">
    <source>
        <dbReference type="Pfam" id="PF00534"/>
    </source>
</evidence>
<dbReference type="PANTHER" id="PTHR45947">
    <property type="entry name" value="SULFOQUINOVOSYL TRANSFERASE SQD2"/>
    <property type="match status" value="1"/>
</dbReference>
<dbReference type="Pfam" id="PF13439">
    <property type="entry name" value="Glyco_transf_4"/>
    <property type="match status" value="1"/>
</dbReference>
<dbReference type="InterPro" id="IPR001296">
    <property type="entry name" value="Glyco_trans_1"/>
</dbReference>
<organism evidence="3 4">
    <name type="scientific">Candidatus Magasanikbacteria bacterium CG_4_9_14_0_2_um_filter_42_11</name>
    <dbReference type="NCBI Taxonomy" id="1974643"/>
    <lineage>
        <taxon>Bacteria</taxon>
        <taxon>Candidatus Magasanikiibacteriota</taxon>
    </lineage>
</organism>
<sequence length="361" mass="40657">MNILYLITKSEAGGAQTHVYQLCQAFRDAHTLTVVANPGGWLEEECKKLHVSFIPNPYFSNNLNPLRVLKSFFTIKKIIHEVKPDIVHCHSSVAGFLGRLAIRKKIPTVYTAHGWGFNTGIGFLQKWIAIISEKIVANYTSNIICVSDFVKELGMQYHIATPDTFHVIYNGVEVQQRISEEHSDIRITFVGRLASPKKPLVLLEAIGLLTPDMQRRIYTRIVGDGSQKDELVTYLTAQMIQNAEFMGSLSRERIFDILHHSDIFVFLSDWEGFPMSILEAMSCGLPIIASDVGGIREMVGDTNGILLAQTTPELVATSIERLVTESETRQRMGDMSSQIVREQFSVDHMVQQIQQVYDDLV</sequence>
<dbReference type="CDD" id="cd03808">
    <property type="entry name" value="GT4_CapM-like"/>
    <property type="match status" value="1"/>
</dbReference>
<dbReference type="SUPFAM" id="SSF53756">
    <property type="entry name" value="UDP-Glycosyltransferase/glycogen phosphorylase"/>
    <property type="match status" value="1"/>
</dbReference>
<feature type="domain" description="Glycosyltransferase subfamily 4-like N-terminal" evidence="2">
    <location>
        <begin position="13"/>
        <end position="175"/>
    </location>
</feature>
<dbReference type="EMBL" id="PFRH01000154">
    <property type="protein sequence ID" value="PJC51991.1"/>
    <property type="molecule type" value="Genomic_DNA"/>
</dbReference>
<name>A0A2M8F8D7_9BACT</name>
<dbReference type="InterPro" id="IPR050194">
    <property type="entry name" value="Glycosyltransferase_grp1"/>
</dbReference>
<dbReference type="AlphaFoldDB" id="A0A2M8F8D7"/>
<dbReference type="Gene3D" id="3.40.50.2000">
    <property type="entry name" value="Glycogen Phosphorylase B"/>
    <property type="match status" value="2"/>
</dbReference>
<proteinExistence type="predicted"/>
<protein>
    <recommendedName>
        <fullName evidence="5">Glycosyltransferase family 1 protein</fullName>
    </recommendedName>
</protein>
<dbReference type="Proteomes" id="UP000231456">
    <property type="component" value="Unassembled WGS sequence"/>
</dbReference>
<feature type="domain" description="Glycosyl transferase family 1" evidence="1">
    <location>
        <begin position="180"/>
        <end position="334"/>
    </location>
</feature>
<evidence type="ECO:0000313" key="4">
    <source>
        <dbReference type="Proteomes" id="UP000231456"/>
    </source>
</evidence>
<evidence type="ECO:0000259" key="2">
    <source>
        <dbReference type="Pfam" id="PF13439"/>
    </source>
</evidence>
<dbReference type="InterPro" id="IPR028098">
    <property type="entry name" value="Glyco_trans_4-like_N"/>
</dbReference>
<reference evidence="4" key="1">
    <citation type="submission" date="2017-09" db="EMBL/GenBank/DDBJ databases">
        <title>Depth-based differentiation of microbial function through sediment-hosted aquifers and enrichment of novel symbionts in the deep terrestrial subsurface.</title>
        <authorList>
            <person name="Probst A.J."/>
            <person name="Ladd B."/>
            <person name="Jarett J.K."/>
            <person name="Geller-Mcgrath D.E."/>
            <person name="Sieber C.M.K."/>
            <person name="Emerson J.B."/>
            <person name="Anantharaman K."/>
            <person name="Thomas B.C."/>
            <person name="Malmstrom R."/>
            <person name="Stieglmeier M."/>
            <person name="Klingl A."/>
            <person name="Woyke T."/>
            <person name="Ryan C.M."/>
            <person name="Banfield J.F."/>
        </authorList>
    </citation>
    <scope>NUCLEOTIDE SEQUENCE [LARGE SCALE GENOMIC DNA]</scope>
</reference>
<dbReference type="GO" id="GO:0016757">
    <property type="term" value="F:glycosyltransferase activity"/>
    <property type="evidence" value="ECO:0007669"/>
    <property type="project" value="InterPro"/>
</dbReference>
<dbReference type="Pfam" id="PF00534">
    <property type="entry name" value="Glycos_transf_1"/>
    <property type="match status" value="1"/>
</dbReference>
<dbReference type="PANTHER" id="PTHR45947:SF3">
    <property type="entry name" value="SULFOQUINOVOSYL TRANSFERASE SQD2"/>
    <property type="match status" value="1"/>
</dbReference>